<protein>
    <submittedName>
        <fullName evidence="2">Uncharacterized protein</fullName>
    </submittedName>
</protein>
<proteinExistence type="predicted"/>
<dbReference type="PANTHER" id="PTHR21256:SF2">
    <property type="entry name" value="HISTIDINE BIOSYNTHESIS TRIFUNCTIONAL PROTEIN"/>
    <property type="match status" value="1"/>
</dbReference>
<dbReference type="Gene3D" id="3.40.50.1980">
    <property type="entry name" value="Nitrogenase molybdenum iron protein domain"/>
    <property type="match status" value="1"/>
</dbReference>
<dbReference type="Proteomes" id="UP001202328">
    <property type="component" value="Unassembled WGS sequence"/>
</dbReference>
<dbReference type="GO" id="GO:0005829">
    <property type="term" value="C:cytosol"/>
    <property type="evidence" value="ECO:0007669"/>
    <property type="project" value="TreeGrafter"/>
</dbReference>
<gene>
    <name evidence="2" type="ORF">MKW98_000075</name>
</gene>
<accession>A0AAD4S8V1</accession>
<sequence length="308" mass="34234">MKGVTSKQVSRCITYVGLYVPGGTAVLPSTTLMLAVIAGCKSVVLATPPGKDGSICKEVLFHGRRPFQPWRGGLHLALRWRNFLDLEISEWSRCSEILKQQAAERGCLLIRQSLYLGDARKFVSVGGGITEVRRFHSSFHTAQSGLTLPKLRGKNSMLAIEQVPDTLKSTIRKRNKKRPILLRVLACLSLSQFINTSSVRACRVVKACCRRRRTNYSPLVSRYFYSDLFSYADENEVDKVTEKLQGVRTADGSADGAVLTTSKNEWVAPEISCRDDVAAKQVIFYVPTHPILILFVSGQEMDHLLSGI</sequence>
<dbReference type="AlphaFoldDB" id="A0AAD4S8V1"/>
<organism evidence="2 3">
    <name type="scientific">Papaver atlanticum</name>
    <dbReference type="NCBI Taxonomy" id="357466"/>
    <lineage>
        <taxon>Eukaryota</taxon>
        <taxon>Viridiplantae</taxon>
        <taxon>Streptophyta</taxon>
        <taxon>Embryophyta</taxon>
        <taxon>Tracheophyta</taxon>
        <taxon>Spermatophyta</taxon>
        <taxon>Magnoliopsida</taxon>
        <taxon>Ranunculales</taxon>
        <taxon>Papaveraceae</taxon>
        <taxon>Papaveroideae</taxon>
        <taxon>Papaver</taxon>
    </lineage>
</organism>
<dbReference type="GO" id="GO:0000105">
    <property type="term" value="P:L-histidine biosynthetic process"/>
    <property type="evidence" value="ECO:0007669"/>
    <property type="project" value="TreeGrafter"/>
</dbReference>
<dbReference type="GO" id="GO:0051287">
    <property type="term" value="F:NAD binding"/>
    <property type="evidence" value="ECO:0007669"/>
    <property type="project" value="InterPro"/>
</dbReference>
<dbReference type="GO" id="GO:0009570">
    <property type="term" value="C:chloroplast stroma"/>
    <property type="evidence" value="ECO:0007669"/>
    <property type="project" value="TreeGrafter"/>
</dbReference>
<dbReference type="InterPro" id="IPR012131">
    <property type="entry name" value="Hstdl_DH"/>
</dbReference>
<dbReference type="EMBL" id="JAJJMB010012606">
    <property type="protein sequence ID" value="KAI3875398.1"/>
    <property type="molecule type" value="Genomic_DNA"/>
</dbReference>
<evidence type="ECO:0000256" key="1">
    <source>
        <dbReference type="ARBA" id="ARBA00023002"/>
    </source>
</evidence>
<evidence type="ECO:0000313" key="2">
    <source>
        <dbReference type="EMBL" id="KAI3875398.1"/>
    </source>
</evidence>
<reference evidence="2" key="1">
    <citation type="submission" date="2022-04" db="EMBL/GenBank/DDBJ databases">
        <title>A functionally conserved STORR gene fusion in Papaver species that diverged 16.8 million years ago.</title>
        <authorList>
            <person name="Catania T."/>
        </authorList>
    </citation>
    <scope>NUCLEOTIDE SEQUENCE</scope>
    <source>
        <strain evidence="2">S-188037</strain>
    </source>
</reference>
<dbReference type="GO" id="GO:0004399">
    <property type="term" value="F:histidinol dehydrogenase activity"/>
    <property type="evidence" value="ECO:0007669"/>
    <property type="project" value="TreeGrafter"/>
</dbReference>
<keyword evidence="1" id="KW-0560">Oxidoreductase</keyword>
<dbReference type="PANTHER" id="PTHR21256">
    <property type="entry name" value="HISTIDINOL DEHYDROGENASE HDH"/>
    <property type="match status" value="1"/>
</dbReference>
<comment type="caution">
    <text evidence="2">The sequence shown here is derived from an EMBL/GenBank/DDBJ whole genome shotgun (WGS) entry which is preliminary data.</text>
</comment>
<dbReference type="Pfam" id="PF00815">
    <property type="entry name" value="Histidinol_dh"/>
    <property type="match status" value="1"/>
</dbReference>
<keyword evidence="3" id="KW-1185">Reference proteome</keyword>
<dbReference type="GO" id="GO:0046872">
    <property type="term" value="F:metal ion binding"/>
    <property type="evidence" value="ECO:0007669"/>
    <property type="project" value="InterPro"/>
</dbReference>
<name>A0AAD4S8V1_9MAGN</name>
<evidence type="ECO:0000313" key="3">
    <source>
        <dbReference type="Proteomes" id="UP001202328"/>
    </source>
</evidence>